<organism evidence="3 4">
    <name type="scientific">Aldrovandia affinis</name>
    <dbReference type="NCBI Taxonomy" id="143900"/>
    <lineage>
        <taxon>Eukaryota</taxon>
        <taxon>Metazoa</taxon>
        <taxon>Chordata</taxon>
        <taxon>Craniata</taxon>
        <taxon>Vertebrata</taxon>
        <taxon>Euteleostomi</taxon>
        <taxon>Actinopterygii</taxon>
        <taxon>Neopterygii</taxon>
        <taxon>Teleostei</taxon>
        <taxon>Notacanthiformes</taxon>
        <taxon>Halosauridae</taxon>
        <taxon>Aldrovandia</taxon>
    </lineage>
</organism>
<feature type="coiled-coil region" evidence="1">
    <location>
        <begin position="5"/>
        <end position="36"/>
    </location>
</feature>
<evidence type="ECO:0000313" key="3">
    <source>
        <dbReference type="EMBL" id="KAJ8418025.1"/>
    </source>
</evidence>
<reference evidence="3" key="1">
    <citation type="journal article" date="2023" name="Science">
        <title>Genome structures resolve the early diversification of teleost fishes.</title>
        <authorList>
            <person name="Parey E."/>
            <person name="Louis A."/>
            <person name="Montfort J."/>
            <person name="Bouchez O."/>
            <person name="Roques C."/>
            <person name="Iampietro C."/>
            <person name="Lluch J."/>
            <person name="Castinel A."/>
            <person name="Donnadieu C."/>
            <person name="Desvignes T."/>
            <person name="Floi Bucao C."/>
            <person name="Jouanno E."/>
            <person name="Wen M."/>
            <person name="Mejri S."/>
            <person name="Dirks R."/>
            <person name="Jansen H."/>
            <person name="Henkel C."/>
            <person name="Chen W.J."/>
            <person name="Zahm M."/>
            <person name="Cabau C."/>
            <person name="Klopp C."/>
            <person name="Thompson A.W."/>
            <person name="Robinson-Rechavi M."/>
            <person name="Braasch I."/>
            <person name="Lecointre G."/>
            <person name="Bobe J."/>
            <person name="Postlethwait J.H."/>
            <person name="Berthelot C."/>
            <person name="Roest Crollius H."/>
            <person name="Guiguen Y."/>
        </authorList>
    </citation>
    <scope>NUCLEOTIDE SEQUENCE</scope>
    <source>
        <strain evidence="3">NC1722</strain>
    </source>
</reference>
<gene>
    <name evidence="3" type="ORF">AAFF_G00137340</name>
</gene>
<proteinExistence type="predicted"/>
<comment type="caution">
    <text evidence="3">The sequence shown here is derived from an EMBL/GenBank/DDBJ whole genome shotgun (WGS) entry which is preliminary data.</text>
</comment>
<keyword evidence="4" id="KW-1185">Reference proteome</keyword>
<dbReference type="Proteomes" id="UP001221898">
    <property type="component" value="Unassembled WGS sequence"/>
</dbReference>
<keyword evidence="1" id="KW-0175">Coiled coil</keyword>
<evidence type="ECO:0000313" key="4">
    <source>
        <dbReference type="Proteomes" id="UP001221898"/>
    </source>
</evidence>
<accession>A0AAD7TBT9</accession>
<dbReference type="AlphaFoldDB" id="A0AAD7TBT9"/>
<dbReference type="EMBL" id="JAINUG010000002">
    <property type="protein sequence ID" value="KAJ8418025.1"/>
    <property type="molecule type" value="Genomic_DNA"/>
</dbReference>
<name>A0AAD7TBT9_9TELE</name>
<evidence type="ECO:0000256" key="1">
    <source>
        <dbReference type="SAM" id="Coils"/>
    </source>
</evidence>
<feature type="region of interest" description="Disordered" evidence="2">
    <location>
        <begin position="78"/>
        <end position="99"/>
    </location>
</feature>
<protein>
    <submittedName>
        <fullName evidence="3">Uncharacterized protein</fullName>
    </submittedName>
</protein>
<evidence type="ECO:0000256" key="2">
    <source>
        <dbReference type="SAM" id="MobiDB-lite"/>
    </source>
</evidence>
<feature type="compositionally biased region" description="Basic residues" evidence="2">
    <location>
        <begin position="88"/>
        <end position="99"/>
    </location>
</feature>
<sequence length="99" mass="11794">MRVQIQSAEEQRRQHAQTMEIQIQNTDLLRAELKERFDIQEEHALAERVRRANPAKFLAAPTANPPLWVQELIHKLPPTRSPRESPVRRRPWLKRKLDM</sequence>